<reference evidence="2 3" key="1">
    <citation type="submission" date="2018-10" db="EMBL/GenBank/DDBJ databases">
        <title>Genomic Encyclopedia of Type Strains, Phase IV (KMG-IV): sequencing the most valuable type-strain genomes for metagenomic binning, comparative biology and taxonomic classification.</title>
        <authorList>
            <person name="Goeker M."/>
        </authorList>
    </citation>
    <scope>NUCLEOTIDE SEQUENCE [LARGE SCALE GENOMIC DNA]</scope>
    <source>
        <strain evidence="2 3">DSM 26916</strain>
    </source>
</reference>
<dbReference type="AlphaFoldDB" id="A0A497XP85"/>
<dbReference type="SUPFAM" id="SSF53756">
    <property type="entry name" value="UDP-Glycosyltransferase/glycogen phosphorylase"/>
    <property type="match status" value="1"/>
</dbReference>
<dbReference type="RefSeq" id="WP_121239926.1">
    <property type="nucleotide sequence ID" value="NZ_BHVV01000001.1"/>
</dbReference>
<feature type="domain" description="Glycosyltransferase subfamily 4-like N-terminal" evidence="1">
    <location>
        <begin position="11"/>
        <end position="146"/>
    </location>
</feature>
<sequence>MAEAGAAPRPRLLFVVAEDWYFCSHRLHIALAAKDAGFDVAVATRAKRDADRITAAGLRLHPIGMRRGGLNPWRELTSFLELLRIYRRERPDLAHHVAVKPVIYGSLAARLAGVPRVVNALAGLGFLFSSSSLKARLLRPLATLAYRLLLGGRGRVLILQNADDRELFVRRGLAPAAGIRLIRGSGVDTDRYAPRPEPEGRPLVVLPARLLRDKGVGEFVAAARLLRARGIAARFALVGDVDPENPASIGREQLDAWQAEGVVEIWGCRDDMPEVLAGCALVCLPSYREGLPKVLLEAASCGRAIVATDVPGCREIVADGDSGLLVPPRDAAALAAALATLLGDPALRRSMGERGRQRVLAEFAAEKVAAATLAVYRELLAA</sequence>
<dbReference type="Gene3D" id="3.40.50.2000">
    <property type="entry name" value="Glycogen Phosphorylase B"/>
    <property type="match status" value="2"/>
</dbReference>
<gene>
    <name evidence="2" type="ORF">DFR35_0543</name>
</gene>
<evidence type="ECO:0000313" key="2">
    <source>
        <dbReference type="EMBL" id="RLJ67989.1"/>
    </source>
</evidence>
<protein>
    <submittedName>
        <fullName evidence="2">Glycosyltransferase involved in cell wall biosynthesis</fullName>
    </submittedName>
</protein>
<dbReference type="CDD" id="cd03808">
    <property type="entry name" value="GT4_CapM-like"/>
    <property type="match status" value="1"/>
</dbReference>
<dbReference type="PANTHER" id="PTHR12526">
    <property type="entry name" value="GLYCOSYLTRANSFERASE"/>
    <property type="match status" value="1"/>
</dbReference>
<dbReference type="EMBL" id="RCCI01000004">
    <property type="protein sequence ID" value="RLJ67989.1"/>
    <property type="molecule type" value="Genomic_DNA"/>
</dbReference>
<dbReference type="Pfam" id="PF13477">
    <property type="entry name" value="Glyco_trans_4_2"/>
    <property type="match status" value="1"/>
</dbReference>
<evidence type="ECO:0000313" key="3">
    <source>
        <dbReference type="Proteomes" id="UP000268908"/>
    </source>
</evidence>
<dbReference type="OrthoDB" id="9775208at2"/>
<name>A0A497XP85_9PROT</name>
<comment type="caution">
    <text evidence="2">The sequence shown here is derived from an EMBL/GenBank/DDBJ whole genome shotgun (WGS) entry which is preliminary data.</text>
</comment>
<organism evidence="2 3">
    <name type="scientific">Sulfurisoma sediminicola</name>
    <dbReference type="NCBI Taxonomy" id="1381557"/>
    <lineage>
        <taxon>Bacteria</taxon>
        <taxon>Pseudomonadati</taxon>
        <taxon>Pseudomonadota</taxon>
        <taxon>Betaproteobacteria</taxon>
        <taxon>Nitrosomonadales</taxon>
        <taxon>Sterolibacteriaceae</taxon>
        <taxon>Sulfurisoma</taxon>
    </lineage>
</organism>
<dbReference type="GO" id="GO:0016757">
    <property type="term" value="F:glycosyltransferase activity"/>
    <property type="evidence" value="ECO:0007669"/>
    <property type="project" value="UniProtKB-ARBA"/>
</dbReference>
<dbReference type="InterPro" id="IPR028098">
    <property type="entry name" value="Glyco_trans_4-like_N"/>
</dbReference>
<dbReference type="Proteomes" id="UP000268908">
    <property type="component" value="Unassembled WGS sequence"/>
</dbReference>
<keyword evidence="3" id="KW-1185">Reference proteome</keyword>
<evidence type="ECO:0000259" key="1">
    <source>
        <dbReference type="Pfam" id="PF13477"/>
    </source>
</evidence>
<dbReference type="Pfam" id="PF13692">
    <property type="entry name" value="Glyco_trans_1_4"/>
    <property type="match status" value="1"/>
</dbReference>
<accession>A0A497XP85</accession>
<proteinExistence type="predicted"/>
<dbReference type="PANTHER" id="PTHR12526:SF638">
    <property type="entry name" value="SPORE COAT PROTEIN SA"/>
    <property type="match status" value="1"/>
</dbReference>
<keyword evidence="2" id="KW-0808">Transferase</keyword>